<proteinExistence type="predicted"/>
<evidence type="ECO:0000313" key="1">
    <source>
        <dbReference type="EMBL" id="PIO76751.1"/>
    </source>
</evidence>
<keyword evidence="2" id="KW-1185">Reference proteome</keyword>
<dbReference type="AlphaFoldDB" id="A0A2G9V2N3"/>
<sequence length="74" mass="7715">MDRPPPPPPVCACPPPPPPCGGGCGGGAPPVAYGPPPPRVRAKVKHSYLKRSTARRHDIIKIIQGCTTVCDVKP</sequence>
<evidence type="ECO:0000313" key="2">
    <source>
        <dbReference type="Proteomes" id="UP000230423"/>
    </source>
</evidence>
<name>A0A2G9V2N3_TELCI</name>
<organism evidence="1 2">
    <name type="scientific">Teladorsagia circumcincta</name>
    <name type="common">Brown stomach worm</name>
    <name type="synonym">Ostertagia circumcincta</name>
    <dbReference type="NCBI Taxonomy" id="45464"/>
    <lineage>
        <taxon>Eukaryota</taxon>
        <taxon>Metazoa</taxon>
        <taxon>Ecdysozoa</taxon>
        <taxon>Nematoda</taxon>
        <taxon>Chromadorea</taxon>
        <taxon>Rhabditida</taxon>
        <taxon>Rhabditina</taxon>
        <taxon>Rhabditomorpha</taxon>
        <taxon>Strongyloidea</taxon>
        <taxon>Trichostrongylidae</taxon>
        <taxon>Teladorsagia</taxon>
    </lineage>
</organism>
<dbReference type="Proteomes" id="UP000230423">
    <property type="component" value="Unassembled WGS sequence"/>
</dbReference>
<reference evidence="1 2" key="1">
    <citation type="submission" date="2015-09" db="EMBL/GenBank/DDBJ databases">
        <title>Draft genome of the parasitic nematode Teladorsagia circumcincta isolate WARC Sus (inbred).</title>
        <authorList>
            <person name="Mitreva M."/>
        </authorList>
    </citation>
    <scope>NUCLEOTIDE SEQUENCE [LARGE SCALE GENOMIC DNA]</scope>
    <source>
        <strain evidence="1 2">S</strain>
    </source>
</reference>
<accession>A0A2G9V2N3</accession>
<protein>
    <submittedName>
        <fullName evidence="1">Uncharacterized protein</fullName>
    </submittedName>
</protein>
<dbReference type="EMBL" id="KZ345032">
    <property type="protein sequence ID" value="PIO76751.1"/>
    <property type="molecule type" value="Genomic_DNA"/>
</dbReference>
<gene>
    <name evidence="1" type="ORF">TELCIR_01172</name>
</gene>